<dbReference type="PROSITE" id="PS52016">
    <property type="entry name" value="TONB_DEPENDENT_REC_3"/>
    <property type="match status" value="1"/>
</dbReference>
<evidence type="ECO:0000256" key="13">
    <source>
        <dbReference type="ARBA" id="ARBA00023237"/>
    </source>
</evidence>
<name>A0A1H0W347_9BURK</name>
<gene>
    <name evidence="19" type="ORF">SAMN04489708_1323</name>
</gene>
<dbReference type="InterPro" id="IPR010105">
    <property type="entry name" value="TonB_sidphr_rcpt"/>
</dbReference>
<dbReference type="OrthoDB" id="174652at2"/>
<feature type="domain" description="Secretin/TonB short N-terminal" evidence="18">
    <location>
        <begin position="57"/>
        <end position="107"/>
    </location>
</feature>
<dbReference type="GO" id="GO:0015891">
    <property type="term" value="P:siderophore transport"/>
    <property type="evidence" value="ECO:0007669"/>
    <property type="project" value="InterPro"/>
</dbReference>
<dbReference type="InterPro" id="IPR011662">
    <property type="entry name" value="Secretin/TonB_short_N"/>
</dbReference>
<dbReference type="Gene3D" id="2.170.130.10">
    <property type="entry name" value="TonB-dependent receptor, plug domain"/>
    <property type="match status" value="1"/>
</dbReference>
<reference evidence="20" key="1">
    <citation type="submission" date="2016-10" db="EMBL/GenBank/DDBJ databases">
        <authorList>
            <person name="Varghese N."/>
            <person name="Submissions S."/>
        </authorList>
    </citation>
    <scope>NUCLEOTIDE SEQUENCE [LARGE SCALE GENOMIC DNA]</scope>
    <source>
        <strain evidence="20">DSM 17101</strain>
    </source>
</reference>
<dbReference type="Gene3D" id="3.55.50.30">
    <property type="match status" value="1"/>
</dbReference>
<evidence type="ECO:0000256" key="12">
    <source>
        <dbReference type="ARBA" id="ARBA00023170"/>
    </source>
</evidence>
<protein>
    <submittedName>
        <fullName evidence="19">Outer-membrane receptor for ferric coprogen and ferric-rhodotorulic acid</fullName>
    </submittedName>
</protein>
<feature type="short sequence motif" description="TonB C-terminal box" evidence="15">
    <location>
        <begin position="795"/>
        <end position="812"/>
    </location>
</feature>
<dbReference type="FunFam" id="2.170.130.10:FF:000010">
    <property type="entry name" value="Ferripyoverdine receptor"/>
    <property type="match status" value="1"/>
</dbReference>
<dbReference type="EMBL" id="FNJL01000032">
    <property type="protein sequence ID" value="SDP85142.1"/>
    <property type="molecule type" value="Genomic_DNA"/>
</dbReference>
<evidence type="ECO:0000259" key="18">
    <source>
        <dbReference type="SMART" id="SM00965"/>
    </source>
</evidence>
<evidence type="ECO:0000256" key="1">
    <source>
        <dbReference type="ARBA" id="ARBA00004571"/>
    </source>
</evidence>
<keyword evidence="6 14" id="KW-0812">Transmembrane</keyword>
<dbReference type="PANTHER" id="PTHR32552">
    <property type="entry name" value="FERRICHROME IRON RECEPTOR-RELATED"/>
    <property type="match status" value="1"/>
</dbReference>
<evidence type="ECO:0000256" key="17">
    <source>
        <dbReference type="SAM" id="SignalP"/>
    </source>
</evidence>
<evidence type="ECO:0000256" key="3">
    <source>
        <dbReference type="ARBA" id="ARBA00022448"/>
    </source>
</evidence>
<evidence type="ECO:0000256" key="2">
    <source>
        <dbReference type="ARBA" id="ARBA00009810"/>
    </source>
</evidence>
<keyword evidence="9" id="KW-0406">Ion transport</keyword>
<comment type="subcellular location">
    <subcellularLocation>
        <location evidence="1 14">Cell outer membrane</location>
        <topology evidence="1 14">Multi-pass membrane protein</topology>
    </subcellularLocation>
</comment>
<dbReference type="SUPFAM" id="SSF56935">
    <property type="entry name" value="Porins"/>
    <property type="match status" value="1"/>
</dbReference>
<dbReference type="GO" id="GO:0015344">
    <property type="term" value="F:siderophore uptake transmembrane transporter activity"/>
    <property type="evidence" value="ECO:0007669"/>
    <property type="project" value="TreeGrafter"/>
</dbReference>
<evidence type="ECO:0000256" key="7">
    <source>
        <dbReference type="ARBA" id="ARBA00022729"/>
    </source>
</evidence>
<evidence type="ECO:0000256" key="15">
    <source>
        <dbReference type="PROSITE-ProRule" id="PRU10144"/>
    </source>
</evidence>
<feature type="signal peptide" evidence="17">
    <location>
        <begin position="1"/>
        <end position="27"/>
    </location>
</feature>
<evidence type="ECO:0000256" key="11">
    <source>
        <dbReference type="ARBA" id="ARBA00023136"/>
    </source>
</evidence>
<organism evidence="19 20">
    <name type="scientific">Paracidovorax cattleyae</name>
    <dbReference type="NCBI Taxonomy" id="80868"/>
    <lineage>
        <taxon>Bacteria</taxon>
        <taxon>Pseudomonadati</taxon>
        <taxon>Pseudomonadota</taxon>
        <taxon>Betaproteobacteria</taxon>
        <taxon>Burkholderiales</taxon>
        <taxon>Comamonadaceae</taxon>
        <taxon>Paracidovorax</taxon>
    </lineage>
</organism>
<keyword evidence="5" id="KW-0410">Iron transport</keyword>
<dbReference type="Proteomes" id="UP000199317">
    <property type="component" value="Unassembled WGS sequence"/>
</dbReference>
<accession>A0A1H0W347</accession>
<dbReference type="GO" id="GO:0038023">
    <property type="term" value="F:signaling receptor activity"/>
    <property type="evidence" value="ECO:0007669"/>
    <property type="project" value="InterPro"/>
</dbReference>
<evidence type="ECO:0000256" key="9">
    <source>
        <dbReference type="ARBA" id="ARBA00023065"/>
    </source>
</evidence>
<proteinExistence type="inferred from homology"/>
<keyword evidence="11 14" id="KW-0472">Membrane</keyword>
<keyword evidence="13 14" id="KW-0998">Cell outer membrane</keyword>
<evidence type="ECO:0000256" key="10">
    <source>
        <dbReference type="ARBA" id="ARBA00023077"/>
    </source>
</evidence>
<keyword evidence="3 14" id="KW-0813">Transport</keyword>
<dbReference type="InterPro" id="IPR036942">
    <property type="entry name" value="Beta-barrel_TonB_sf"/>
</dbReference>
<keyword evidence="4 14" id="KW-1134">Transmembrane beta strand</keyword>
<dbReference type="AlphaFoldDB" id="A0A1H0W347"/>
<keyword evidence="8" id="KW-0408">Iron</keyword>
<keyword evidence="10 16" id="KW-0798">TonB box</keyword>
<evidence type="ECO:0000256" key="4">
    <source>
        <dbReference type="ARBA" id="ARBA00022452"/>
    </source>
</evidence>
<dbReference type="InterPro" id="IPR039426">
    <property type="entry name" value="TonB-dep_rcpt-like"/>
</dbReference>
<evidence type="ECO:0000313" key="19">
    <source>
        <dbReference type="EMBL" id="SDP85142.1"/>
    </source>
</evidence>
<dbReference type="PROSITE" id="PS01156">
    <property type="entry name" value="TONB_DEPENDENT_REC_2"/>
    <property type="match status" value="1"/>
</dbReference>
<dbReference type="SMART" id="SM00965">
    <property type="entry name" value="STN"/>
    <property type="match status" value="1"/>
</dbReference>
<keyword evidence="7 17" id="KW-0732">Signal</keyword>
<dbReference type="RefSeq" id="WP_092838414.1">
    <property type="nucleotide sequence ID" value="NZ_CP028290.1"/>
</dbReference>
<comment type="similarity">
    <text evidence="2 14 16">Belongs to the TonB-dependent receptor family.</text>
</comment>
<evidence type="ECO:0000256" key="14">
    <source>
        <dbReference type="PROSITE-ProRule" id="PRU01360"/>
    </source>
</evidence>
<dbReference type="InterPro" id="IPR010917">
    <property type="entry name" value="TonB_rcpt_CS"/>
</dbReference>
<evidence type="ECO:0000256" key="5">
    <source>
        <dbReference type="ARBA" id="ARBA00022496"/>
    </source>
</evidence>
<keyword evidence="20" id="KW-1185">Reference proteome</keyword>
<dbReference type="Pfam" id="PF07715">
    <property type="entry name" value="Plug"/>
    <property type="match status" value="1"/>
</dbReference>
<evidence type="ECO:0000256" key="8">
    <source>
        <dbReference type="ARBA" id="ARBA00023004"/>
    </source>
</evidence>
<dbReference type="Pfam" id="PF00593">
    <property type="entry name" value="TonB_dep_Rec_b-barrel"/>
    <property type="match status" value="1"/>
</dbReference>
<dbReference type="Gene3D" id="2.40.170.20">
    <property type="entry name" value="TonB-dependent receptor, beta-barrel domain"/>
    <property type="match status" value="1"/>
</dbReference>
<dbReference type="InterPro" id="IPR000531">
    <property type="entry name" value="Beta-barrel_TonB"/>
</dbReference>
<feature type="chain" id="PRO_5011661651" evidence="17">
    <location>
        <begin position="28"/>
        <end position="812"/>
    </location>
</feature>
<evidence type="ECO:0000256" key="16">
    <source>
        <dbReference type="RuleBase" id="RU003357"/>
    </source>
</evidence>
<dbReference type="InterPro" id="IPR012910">
    <property type="entry name" value="Plug_dom"/>
</dbReference>
<dbReference type="CDD" id="cd01347">
    <property type="entry name" value="ligand_gated_channel"/>
    <property type="match status" value="1"/>
</dbReference>
<dbReference type="GO" id="GO:0009279">
    <property type="term" value="C:cell outer membrane"/>
    <property type="evidence" value="ECO:0007669"/>
    <property type="project" value="UniProtKB-SubCell"/>
</dbReference>
<dbReference type="InterPro" id="IPR037066">
    <property type="entry name" value="Plug_dom_sf"/>
</dbReference>
<dbReference type="NCBIfam" id="TIGR01783">
    <property type="entry name" value="TonB-siderophor"/>
    <property type="match status" value="1"/>
</dbReference>
<dbReference type="PANTHER" id="PTHR32552:SF74">
    <property type="entry name" value="HYDROXAMATE SIDEROPHORE RECEPTOR FHUE"/>
    <property type="match status" value="1"/>
</dbReference>
<sequence length="812" mass="88033">MWQPHFALAPLALAALLVGTLSVQAHAQPRSATPVAITIGAQPLGPALNELARQAGLQLLFPPALVAGKTAPAVSGTLTPNQAVDRLLAGSGLIAAQEGGAIVIKAAPPPGEAATLAPVTVTAAADRSGSTEGTGSYTTRAMSTATKLDLSMRETPQAVTVISRQRMDDLGLSDMNDVVNSTPGVVFLKQGPIRQQYYARGFQVDNLMFDGLASNINLTSGLSTDLLLSDLAIYDRVEVVRGAAGLTQGSGSPSAAINLVRKRPTSEKQLSITTAVGSWDRYRAEIDASGPLNEAGTLRGRVVAARQNEKSFQDVVDKKRTLFYGVLEADLGRDTRLTIGASAQEEDSHNGWGGLPTAWDGSDLGLPRSTYLGNTWGTWNKKNKSAFAELDQRLAGGWSLKLSANGLWSDVDIFSSNIRSSRPNVFRQYTGDYLYDETHRSFDAHAKGPFTFLGREHELVTGVSYRDGMFNGNGGGVYTAENMDIFNWNHNAAIPTTINPDSWFSHSREKVKSAYATTRLSLADPLKLIVGGRMDWYDFKGHYVWSDADYKVNRHLTKYAGLIYDLDANHSAYVSYTDIFKPQNYLDVNNALLKPVTGKNYEIGLKGEYFGGALNTSVALFRTDEKNRAKAVSNQSLCPGYDSDATCYEAAGLVRSNGIDLEVSGALTPDLQIGAGYTHAKATYRQGENPDNIGRLYNTAIPINTLKLTTAYRLPGQLSNWRVGATVYRQSGIYNESTNSDGTLQHVEQRGYTLLDLMVSWQATTNLHLQLNIGNVFNKTYYQGIGGNWSLSTGYNTYGAPRNAMLTAKYKF</sequence>
<evidence type="ECO:0000313" key="20">
    <source>
        <dbReference type="Proteomes" id="UP000199317"/>
    </source>
</evidence>
<evidence type="ECO:0000256" key="6">
    <source>
        <dbReference type="ARBA" id="ARBA00022692"/>
    </source>
</evidence>
<dbReference type="Pfam" id="PF07660">
    <property type="entry name" value="STN"/>
    <property type="match status" value="1"/>
</dbReference>
<keyword evidence="12 19" id="KW-0675">Receptor</keyword>